<dbReference type="PANTHER" id="PTHR40111:SF1">
    <property type="entry name" value="CEPHALOSPORIN-C DEACETYLASE"/>
    <property type="match status" value="1"/>
</dbReference>
<evidence type="ECO:0000313" key="4">
    <source>
        <dbReference type="EMBL" id="KIP62518.1"/>
    </source>
</evidence>
<dbReference type="InterPro" id="IPR039069">
    <property type="entry name" value="CE7"/>
</dbReference>
<evidence type="ECO:0000256" key="1">
    <source>
        <dbReference type="PIRSR" id="PIRSR639069-1"/>
    </source>
</evidence>
<feature type="active site" description="Nucleophile" evidence="1">
    <location>
        <position position="309"/>
    </location>
</feature>
<dbReference type="SUPFAM" id="SSF53474">
    <property type="entry name" value="alpha/beta-Hydrolases"/>
    <property type="match status" value="1"/>
</dbReference>
<dbReference type="InterPro" id="IPR029058">
    <property type="entry name" value="AB_hydrolase_fold"/>
</dbReference>
<evidence type="ECO:0000256" key="2">
    <source>
        <dbReference type="SAM" id="SignalP"/>
    </source>
</evidence>
<feature type="active site" description="Charge relay system" evidence="1">
    <location>
        <position position="420"/>
    </location>
</feature>
<dbReference type="InterPro" id="IPR008391">
    <property type="entry name" value="AXE1_dom"/>
</dbReference>
<evidence type="ECO:0000259" key="3">
    <source>
        <dbReference type="Pfam" id="PF05448"/>
    </source>
</evidence>
<keyword evidence="2" id="KW-0732">Signal</keyword>
<feature type="domain" description="Acetyl xylan esterase" evidence="3">
    <location>
        <begin position="131"/>
        <end position="432"/>
    </location>
</feature>
<dbReference type="GO" id="GO:0052689">
    <property type="term" value="F:carboxylic ester hydrolase activity"/>
    <property type="evidence" value="ECO:0007669"/>
    <property type="project" value="TreeGrafter"/>
</dbReference>
<gene>
    <name evidence="4" type="ORF">ST44_06850</name>
</gene>
<dbReference type="Proteomes" id="UP000032046">
    <property type="component" value="Unassembled WGS sequence"/>
</dbReference>
<dbReference type="AlphaFoldDB" id="A0A0D0IZT1"/>
<dbReference type="EMBL" id="JXQK01000053">
    <property type="protein sequence ID" value="KIP62518.1"/>
    <property type="molecule type" value="Genomic_DNA"/>
</dbReference>
<dbReference type="GO" id="GO:0005976">
    <property type="term" value="P:polysaccharide metabolic process"/>
    <property type="evidence" value="ECO:0007669"/>
    <property type="project" value="TreeGrafter"/>
</dbReference>
<sequence length="440" mass="49661">MKNKSRKLFLLVLFVMMAVCNMCAENYPYRSDFLWVTVPDHTDWLYKTGEKALVEVQLYKYGVAQDGEVTYTVCRDMLDGGHTGKAVLKHGRAVVDMGTRRDPGFLDLRLTAKIGGATTTHHVKVGFSVDKIQPYTKEPSDFMTFWQKELDELKSVPLTYTIDPAHEYDTDKADAYLVRLEVNRQGQCIYGYLFIPKGHIKGSCPVVLCPPGAGVKTIKEPLRHRYYADSGCIRFETEIHGLDPRMSDRQFKEISNALNTGANGYLCQGLYSRDDYYMKHVYLGLVRAIDFLTTLPEWDGKNVAVQGGSQGGALSLVAAALDSRVTLCCANHPALADMAAYLEKGRTGGYPHMQRMGLLNEQTEKTLQYYDVVNFARHISCPVRMTWGYNDNTCPPTTSYAVWNVLRCPKSSLITPVNEHWTSDATEREHCEWILSNLIK</sequence>
<organism evidence="4 5">
    <name type="scientific">Prevotella pectinovora</name>
    <dbReference type="NCBI Taxonomy" id="1602169"/>
    <lineage>
        <taxon>Bacteria</taxon>
        <taxon>Pseudomonadati</taxon>
        <taxon>Bacteroidota</taxon>
        <taxon>Bacteroidia</taxon>
        <taxon>Bacteroidales</taxon>
        <taxon>Prevotellaceae</taxon>
        <taxon>Prevotella</taxon>
    </lineage>
</organism>
<feature type="active site" description="Charge relay system" evidence="1">
    <location>
        <position position="391"/>
    </location>
</feature>
<feature type="signal peptide" evidence="2">
    <location>
        <begin position="1"/>
        <end position="24"/>
    </location>
</feature>
<comment type="caution">
    <text evidence="4">The sequence shown here is derived from an EMBL/GenBank/DDBJ whole genome shotgun (WGS) entry which is preliminary data.</text>
</comment>
<keyword evidence="5" id="KW-1185">Reference proteome</keyword>
<dbReference type="Pfam" id="PF05448">
    <property type="entry name" value="AXE1"/>
    <property type="match status" value="1"/>
</dbReference>
<proteinExistence type="predicted"/>
<protein>
    <submittedName>
        <fullName evidence="4">Contig53, whole genome shotgun sequence</fullName>
    </submittedName>
</protein>
<dbReference type="PANTHER" id="PTHR40111">
    <property type="entry name" value="CEPHALOSPORIN-C DEACETYLASE"/>
    <property type="match status" value="1"/>
</dbReference>
<dbReference type="RefSeq" id="WP_042519152.1">
    <property type="nucleotide sequence ID" value="NZ_JXQK01000053.1"/>
</dbReference>
<feature type="chain" id="PRO_5002213259" evidence="2">
    <location>
        <begin position="25"/>
        <end position="440"/>
    </location>
</feature>
<evidence type="ECO:0000313" key="5">
    <source>
        <dbReference type="Proteomes" id="UP000032046"/>
    </source>
</evidence>
<accession>A0A0D0IZT1</accession>
<name>A0A0D0IZT1_9BACT</name>
<dbReference type="STRING" id="1602171.ST44_06850"/>
<dbReference type="Gene3D" id="3.40.50.1820">
    <property type="entry name" value="alpha/beta hydrolase"/>
    <property type="match status" value="1"/>
</dbReference>
<reference evidence="4 5" key="1">
    <citation type="submission" date="2015-01" db="EMBL/GenBank/DDBJ databases">
        <title>Comparative genomics of non-oral Prevotella species.</title>
        <authorList>
            <person name="Accetto T."/>
            <person name="Nograsek B."/>
            <person name="Avgustin G."/>
        </authorList>
    </citation>
    <scope>NUCLEOTIDE SEQUENCE [LARGE SCALE GENOMIC DNA]</scope>
    <source>
        <strain evidence="4 5">P5-119</strain>
    </source>
</reference>